<evidence type="ECO:0000313" key="2">
    <source>
        <dbReference type="EMBL" id="QNM83436.1"/>
    </source>
</evidence>
<evidence type="ECO:0000256" key="1">
    <source>
        <dbReference type="SAM" id="Phobius"/>
    </source>
</evidence>
<protein>
    <recommendedName>
        <fullName evidence="4">PilZ domain-containing protein</fullName>
    </recommendedName>
</protein>
<name>A0A7G9L487_9SPHN</name>
<evidence type="ECO:0008006" key="4">
    <source>
        <dbReference type="Google" id="ProtNLM"/>
    </source>
</evidence>
<dbReference type="SUPFAM" id="SSF141371">
    <property type="entry name" value="PilZ domain-like"/>
    <property type="match status" value="1"/>
</dbReference>
<sequence>MLPARMRSASGWSDACILNISPRGLLVYSTGGAKPGSFVEIRRGTQLVVARVVWRQNQRMGLSSTDPFRVEDIISNEVAAAAVQATTRMAERRVIPRTADDNRLRARAFEFLCIAAFAVALTGSVVFYAYEVMAAPLAAVRAALAGH</sequence>
<keyword evidence="3" id="KW-1185">Reference proteome</keyword>
<keyword evidence="1" id="KW-0812">Transmembrane</keyword>
<dbReference type="KEGG" id="ssau:H8M03_03620"/>
<evidence type="ECO:0000313" key="3">
    <source>
        <dbReference type="Proteomes" id="UP000515861"/>
    </source>
</evidence>
<proteinExistence type="predicted"/>
<organism evidence="2 3">
    <name type="scientific">Sphingomonas sabuli</name>
    <dbReference type="NCBI Taxonomy" id="2764186"/>
    <lineage>
        <taxon>Bacteria</taxon>
        <taxon>Pseudomonadati</taxon>
        <taxon>Pseudomonadota</taxon>
        <taxon>Alphaproteobacteria</taxon>
        <taxon>Sphingomonadales</taxon>
        <taxon>Sphingomonadaceae</taxon>
        <taxon>Sphingomonas</taxon>
    </lineage>
</organism>
<reference evidence="2 3" key="1">
    <citation type="submission" date="2020-08" db="EMBL/GenBank/DDBJ databases">
        <title>Sphingomonas sp. sand1-3 16S ribosomal RNA gene Genome sequencing and assembly.</title>
        <authorList>
            <person name="Kang M."/>
        </authorList>
    </citation>
    <scope>NUCLEOTIDE SEQUENCE [LARGE SCALE GENOMIC DNA]</scope>
    <source>
        <strain evidence="3">sand1-3</strain>
    </source>
</reference>
<accession>A0A7G9L487</accession>
<dbReference type="AlphaFoldDB" id="A0A7G9L487"/>
<keyword evidence="1" id="KW-1133">Transmembrane helix</keyword>
<feature type="transmembrane region" description="Helical" evidence="1">
    <location>
        <begin position="111"/>
        <end position="130"/>
    </location>
</feature>
<keyword evidence="1" id="KW-0472">Membrane</keyword>
<gene>
    <name evidence="2" type="ORF">H8M03_03620</name>
</gene>
<dbReference type="Proteomes" id="UP000515861">
    <property type="component" value="Chromosome"/>
</dbReference>
<dbReference type="EMBL" id="CP060697">
    <property type="protein sequence ID" value="QNM83436.1"/>
    <property type="molecule type" value="Genomic_DNA"/>
</dbReference>